<organism evidence="1 2">
    <name type="scientific">Natronococcus amylolyticus DSM 10524</name>
    <dbReference type="NCBI Taxonomy" id="1227497"/>
    <lineage>
        <taxon>Archaea</taxon>
        <taxon>Methanobacteriati</taxon>
        <taxon>Methanobacteriota</taxon>
        <taxon>Stenosarchaea group</taxon>
        <taxon>Halobacteria</taxon>
        <taxon>Halobacteriales</taxon>
        <taxon>Natrialbaceae</taxon>
        <taxon>Natronococcus</taxon>
    </lineage>
</organism>
<dbReference type="Proteomes" id="UP000011688">
    <property type="component" value="Unassembled WGS sequence"/>
</dbReference>
<sequence>MKARQLDPTDRRVLERNYDYAQKNVRVLSTWYDCETKRMIELLAENGIDLSANDEQRFGPYYREAR</sequence>
<evidence type="ECO:0000313" key="1">
    <source>
        <dbReference type="EMBL" id="ELY56493.1"/>
    </source>
</evidence>
<accession>L9X7B7</accession>
<protein>
    <submittedName>
        <fullName evidence="1">Uncharacterized protein</fullName>
    </submittedName>
</protein>
<dbReference type="eggNOG" id="arCOG10738">
    <property type="taxonomic scope" value="Archaea"/>
</dbReference>
<dbReference type="OrthoDB" id="190060at2157"/>
<reference evidence="1 2" key="1">
    <citation type="journal article" date="2014" name="PLoS Genet.">
        <title>Phylogenetically driven sequencing of extremely halophilic archaea reveals strategies for static and dynamic osmo-response.</title>
        <authorList>
            <person name="Becker E.A."/>
            <person name="Seitzer P.M."/>
            <person name="Tritt A."/>
            <person name="Larsen D."/>
            <person name="Krusor M."/>
            <person name="Yao A.I."/>
            <person name="Wu D."/>
            <person name="Madern D."/>
            <person name="Eisen J.A."/>
            <person name="Darling A.E."/>
            <person name="Facciotti M.T."/>
        </authorList>
    </citation>
    <scope>NUCLEOTIDE SEQUENCE [LARGE SCALE GENOMIC DNA]</scope>
    <source>
        <strain evidence="1 2">DSM 10524</strain>
    </source>
</reference>
<name>L9X7B7_9EURY</name>
<dbReference type="RefSeq" id="WP_005556976.1">
    <property type="nucleotide sequence ID" value="NZ_AOIB01000027.1"/>
</dbReference>
<gene>
    <name evidence="1" type="ORF">C491_13177</name>
</gene>
<keyword evidence="2" id="KW-1185">Reference proteome</keyword>
<evidence type="ECO:0000313" key="2">
    <source>
        <dbReference type="Proteomes" id="UP000011688"/>
    </source>
</evidence>
<proteinExistence type="predicted"/>
<comment type="caution">
    <text evidence="1">The sequence shown here is derived from an EMBL/GenBank/DDBJ whole genome shotgun (WGS) entry which is preliminary data.</text>
</comment>
<dbReference type="EMBL" id="AOIB01000027">
    <property type="protein sequence ID" value="ELY56493.1"/>
    <property type="molecule type" value="Genomic_DNA"/>
</dbReference>
<dbReference type="AlphaFoldDB" id="L9X7B7"/>